<keyword evidence="2" id="KW-1185">Reference proteome</keyword>
<accession>A0A2U1QAY5</accession>
<proteinExistence type="predicted"/>
<evidence type="ECO:0000313" key="1">
    <source>
        <dbReference type="EMBL" id="PWA95170.1"/>
    </source>
</evidence>
<dbReference type="PANTHER" id="PTHR47294:SF4">
    <property type="entry name" value="HEAVY METAL-ASSOCIATED ISOPRENYLATED PLANT PROTEIN 26-LIKE ISOFORM X1"/>
    <property type="match status" value="1"/>
</dbReference>
<reference evidence="1 2" key="1">
    <citation type="journal article" date="2018" name="Mol. Plant">
        <title>The genome of Artemisia annua provides insight into the evolution of Asteraceae family and artemisinin biosynthesis.</title>
        <authorList>
            <person name="Shen Q."/>
            <person name="Zhang L."/>
            <person name="Liao Z."/>
            <person name="Wang S."/>
            <person name="Yan T."/>
            <person name="Shi P."/>
            <person name="Liu M."/>
            <person name="Fu X."/>
            <person name="Pan Q."/>
            <person name="Wang Y."/>
            <person name="Lv Z."/>
            <person name="Lu X."/>
            <person name="Zhang F."/>
            <person name="Jiang W."/>
            <person name="Ma Y."/>
            <person name="Chen M."/>
            <person name="Hao X."/>
            <person name="Li L."/>
            <person name="Tang Y."/>
            <person name="Lv G."/>
            <person name="Zhou Y."/>
            <person name="Sun X."/>
            <person name="Brodelius P.E."/>
            <person name="Rose J.K.C."/>
            <person name="Tang K."/>
        </authorList>
    </citation>
    <scope>NUCLEOTIDE SEQUENCE [LARGE SCALE GENOMIC DNA]</scope>
    <source>
        <strain evidence="2">cv. Huhao1</strain>
        <tissue evidence="1">Leaf</tissue>
    </source>
</reference>
<sequence length="138" mass="17001">MEGQICCMVMRIRLDCNACCRKLRRIVLNMKEIEKHLIEKQQNRVSVCGRFRPADVAIKLRKKMRRRVEILEIEEMTSHYEPQEETPIVNQYKYYEPQEETPIINHYKYYEPQEETTFINHCNYYEPQEYPIMNYYTY</sequence>
<comment type="caution">
    <text evidence="1">The sequence shown here is derived from an EMBL/GenBank/DDBJ whole genome shotgun (WGS) entry which is preliminary data.</text>
</comment>
<protein>
    <submittedName>
        <fullName evidence="1">Heavy metal-associated domain, HMA</fullName>
    </submittedName>
</protein>
<dbReference type="Proteomes" id="UP000245207">
    <property type="component" value="Unassembled WGS sequence"/>
</dbReference>
<evidence type="ECO:0000313" key="2">
    <source>
        <dbReference type="Proteomes" id="UP000245207"/>
    </source>
</evidence>
<gene>
    <name evidence="1" type="ORF">CTI12_AA046930</name>
</gene>
<organism evidence="1 2">
    <name type="scientific">Artemisia annua</name>
    <name type="common">Sweet wormwood</name>
    <dbReference type="NCBI Taxonomy" id="35608"/>
    <lineage>
        <taxon>Eukaryota</taxon>
        <taxon>Viridiplantae</taxon>
        <taxon>Streptophyta</taxon>
        <taxon>Embryophyta</taxon>
        <taxon>Tracheophyta</taxon>
        <taxon>Spermatophyta</taxon>
        <taxon>Magnoliopsida</taxon>
        <taxon>eudicotyledons</taxon>
        <taxon>Gunneridae</taxon>
        <taxon>Pentapetalae</taxon>
        <taxon>asterids</taxon>
        <taxon>campanulids</taxon>
        <taxon>Asterales</taxon>
        <taxon>Asteraceae</taxon>
        <taxon>Asteroideae</taxon>
        <taxon>Anthemideae</taxon>
        <taxon>Artemisiinae</taxon>
        <taxon>Artemisia</taxon>
    </lineage>
</organism>
<dbReference type="Gene3D" id="3.30.70.100">
    <property type="match status" value="1"/>
</dbReference>
<name>A0A2U1QAY5_ARTAN</name>
<dbReference type="EMBL" id="PKPP01000260">
    <property type="protein sequence ID" value="PWA95170.1"/>
    <property type="molecule type" value="Genomic_DNA"/>
</dbReference>
<dbReference type="AlphaFoldDB" id="A0A2U1QAY5"/>
<dbReference type="STRING" id="35608.A0A2U1QAY5"/>
<dbReference type="OrthoDB" id="1889242at2759"/>
<dbReference type="PANTHER" id="PTHR47294">
    <property type="entry name" value="OS08G0431150 PROTEIN"/>
    <property type="match status" value="1"/>
</dbReference>